<reference evidence="2" key="1">
    <citation type="submission" date="2011-07" db="EMBL/GenBank/DDBJ databases">
        <authorList>
            <consortium name="Caenorhabditis brenneri Sequencing and Analysis Consortium"/>
            <person name="Wilson R.K."/>
        </authorList>
    </citation>
    <scope>NUCLEOTIDE SEQUENCE [LARGE SCALE GENOMIC DNA]</scope>
    <source>
        <strain evidence="2">PB2801</strain>
    </source>
</reference>
<dbReference type="Proteomes" id="UP000008068">
    <property type="component" value="Unassembled WGS sequence"/>
</dbReference>
<accession>G0N286</accession>
<dbReference type="EMBL" id="GL379829">
    <property type="protein sequence ID" value="EGT50586.1"/>
    <property type="molecule type" value="Genomic_DNA"/>
</dbReference>
<evidence type="ECO:0000313" key="2">
    <source>
        <dbReference type="Proteomes" id="UP000008068"/>
    </source>
</evidence>
<dbReference type="InParanoid" id="G0N286"/>
<sequence>MAFWNQKDVILYSKQVNVDRWSRPKKLITDRRVLMEESQGEDKDTIRGSLRGETTSWILTEEKQRETIICDIFRLWNSQKD</sequence>
<dbReference type="AlphaFoldDB" id="G0N286"/>
<evidence type="ECO:0000313" key="1">
    <source>
        <dbReference type="EMBL" id="EGT50586.1"/>
    </source>
</evidence>
<organism evidence="2">
    <name type="scientific">Caenorhabditis brenneri</name>
    <name type="common">Nematode worm</name>
    <dbReference type="NCBI Taxonomy" id="135651"/>
    <lineage>
        <taxon>Eukaryota</taxon>
        <taxon>Metazoa</taxon>
        <taxon>Ecdysozoa</taxon>
        <taxon>Nematoda</taxon>
        <taxon>Chromadorea</taxon>
        <taxon>Rhabditida</taxon>
        <taxon>Rhabditina</taxon>
        <taxon>Rhabditomorpha</taxon>
        <taxon>Rhabditoidea</taxon>
        <taxon>Rhabditidae</taxon>
        <taxon>Peloderinae</taxon>
        <taxon>Caenorhabditis</taxon>
    </lineage>
</organism>
<dbReference type="HOGENOM" id="CLU_2575972_0_0_1"/>
<gene>
    <name evidence="1" type="ORF">CAEBREN_08150</name>
</gene>
<keyword evidence="2" id="KW-1185">Reference proteome</keyword>
<name>G0N286_CAEBE</name>
<proteinExistence type="predicted"/>
<protein>
    <submittedName>
        <fullName evidence="1">Uncharacterized protein</fullName>
    </submittedName>
</protein>